<dbReference type="InParanoid" id="E9HZ74"/>
<feature type="region of interest" description="Disordered" evidence="1">
    <location>
        <begin position="1"/>
        <end position="24"/>
    </location>
</feature>
<gene>
    <name evidence="3" type="ORF">DAPPUDRAFT_336152</name>
</gene>
<keyword evidence="4" id="KW-1185">Reference proteome</keyword>
<sequence>MENSGEHKQQEERTSLDEKTDSNQMQTFPVQVPQHIPVLHRSHSTRTNYFLDVKSNRNDCLLGRIVIESRPESAPEMCRVFHNFVCGIGGIYLGSKMMKGIPDKYIIFQNAIVKDGGGAMFPADENDLVIRRGAIGMRSQGFENGRKLVKSQFYIVLSDNPPSDGQFSYVFGYLTAGYSVCDELSKMGHGENVIISDLGILVK</sequence>
<dbReference type="EMBL" id="GL733288">
    <property type="protein sequence ID" value="EFX62956.1"/>
    <property type="molecule type" value="Genomic_DNA"/>
</dbReference>
<dbReference type="InterPro" id="IPR029000">
    <property type="entry name" value="Cyclophilin-like_dom_sf"/>
</dbReference>
<dbReference type="HOGENOM" id="CLU_1385452_0_0_1"/>
<dbReference type="KEGG" id="dpx:DAPPUDRAFT_336152"/>
<dbReference type="Pfam" id="PF00160">
    <property type="entry name" value="Pro_isomerase"/>
    <property type="match status" value="1"/>
</dbReference>
<dbReference type="GO" id="GO:0003755">
    <property type="term" value="F:peptidyl-prolyl cis-trans isomerase activity"/>
    <property type="evidence" value="ECO:0007669"/>
    <property type="project" value="InterPro"/>
</dbReference>
<protein>
    <recommendedName>
        <fullName evidence="2">PPIase cyclophilin-type domain-containing protein</fullName>
    </recommendedName>
</protein>
<dbReference type="PhylomeDB" id="E9HZ74"/>
<name>E9HZ74_DAPPU</name>
<evidence type="ECO:0000313" key="4">
    <source>
        <dbReference type="Proteomes" id="UP000000305"/>
    </source>
</evidence>
<proteinExistence type="predicted"/>
<evidence type="ECO:0000259" key="2">
    <source>
        <dbReference type="PROSITE" id="PS50072"/>
    </source>
</evidence>
<dbReference type="AlphaFoldDB" id="E9HZ74"/>
<dbReference type="Gene3D" id="2.40.100.10">
    <property type="entry name" value="Cyclophilin-like"/>
    <property type="match status" value="1"/>
</dbReference>
<organism evidence="3 4">
    <name type="scientific">Daphnia pulex</name>
    <name type="common">Water flea</name>
    <dbReference type="NCBI Taxonomy" id="6669"/>
    <lineage>
        <taxon>Eukaryota</taxon>
        <taxon>Metazoa</taxon>
        <taxon>Ecdysozoa</taxon>
        <taxon>Arthropoda</taxon>
        <taxon>Crustacea</taxon>
        <taxon>Branchiopoda</taxon>
        <taxon>Diplostraca</taxon>
        <taxon>Cladocera</taxon>
        <taxon>Anomopoda</taxon>
        <taxon>Daphniidae</taxon>
        <taxon>Daphnia</taxon>
    </lineage>
</organism>
<dbReference type="PROSITE" id="PS50072">
    <property type="entry name" value="CSA_PPIASE_2"/>
    <property type="match status" value="1"/>
</dbReference>
<dbReference type="STRING" id="6669.E9HZ74"/>
<dbReference type="OrthoDB" id="252722at2759"/>
<feature type="compositionally biased region" description="Basic and acidic residues" evidence="1">
    <location>
        <begin position="1"/>
        <end position="21"/>
    </location>
</feature>
<dbReference type="InterPro" id="IPR002130">
    <property type="entry name" value="Cyclophilin-type_PPIase_dom"/>
</dbReference>
<feature type="domain" description="PPIase cyclophilin-type" evidence="2">
    <location>
        <begin position="62"/>
        <end position="203"/>
    </location>
</feature>
<dbReference type="Proteomes" id="UP000000305">
    <property type="component" value="Unassembled WGS sequence"/>
</dbReference>
<evidence type="ECO:0000313" key="3">
    <source>
        <dbReference type="EMBL" id="EFX62956.1"/>
    </source>
</evidence>
<evidence type="ECO:0000256" key="1">
    <source>
        <dbReference type="SAM" id="MobiDB-lite"/>
    </source>
</evidence>
<dbReference type="SUPFAM" id="SSF50891">
    <property type="entry name" value="Cyclophilin-like"/>
    <property type="match status" value="1"/>
</dbReference>
<reference evidence="3 4" key="1">
    <citation type="journal article" date="2011" name="Science">
        <title>The ecoresponsive genome of Daphnia pulex.</title>
        <authorList>
            <person name="Colbourne J.K."/>
            <person name="Pfrender M.E."/>
            <person name="Gilbert D."/>
            <person name="Thomas W.K."/>
            <person name="Tucker A."/>
            <person name="Oakley T.H."/>
            <person name="Tokishita S."/>
            <person name="Aerts A."/>
            <person name="Arnold G.J."/>
            <person name="Basu M.K."/>
            <person name="Bauer D.J."/>
            <person name="Caceres C.E."/>
            <person name="Carmel L."/>
            <person name="Casola C."/>
            <person name="Choi J.H."/>
            <person name="Detter J.C."/>
            <person name="Dong Q."/>
            <person name="Dusheyko S."/>
            <person name="Eads B.D."/>
            <person name="Frohlich T."/>
            <person name="Geiler-Samerotte K.A."/>
            <person name="Gerlach D."/>
            <person name="Hatcher P."/>
            <person name="Jogdeo S."/>
            <person name="Krijgsveld J."/>
            <person name="Kriventseva E.V."/>
            <person name="Kultz D."/>
            <person name="Laforsch C."/>
            <person name="Lindquist E."/>
            <person name="Lopez J."/>
            <person name="Manak J.R."/>
            <person name="Muller J."/>
            <person name="Pangilinan J."/>
            <person name="Patwardhan R.P."/>
            <person name="Pitluck S."/>
            <person name="Pritham E.J."/>
            <person name="Rechtsteiner A."/>
            <person name="Rho M."/>
            <person name="Rogozin I.B."/>
            <person name="Sakarya O."/>
            <person name="Salamov A."/>
            <person name="Schaack S."/>
            <person name="Shapiro H."/>
            <person name="Shiga Y."/>
            <person name="Skalitzky C."/>
            <person name="Smith Z."/>
            <person name="Souvorov A."/>
            <person name="Sung W."/>
            <person name="Tang Z."/>
            <person name="Tsuchiya D."/>
            <person name="Tu H."/>
            <person name="Vos H."/>
            <person name="Wang M."/>
            <person name="Wolf Y.I."/>
            <person name="Yamagata H."/>
            <person name="Yamada T."/>
            <person name="Ye Y."/>
            <person name="Shaw J.R."/>
            <person name="Andrews J."/>
            <person name="Crease T.J."/>
            <person name="Tang H."/>
            <person name="Lucas S.M."/>
            <person name="Robertson H.M."/>
            <person name="Bork P."/>
            <person name="Koonin E.V."/>
            <person name="Zdobnov E.M."/>
            <person name="Grigoriev I.V."/>
            <person name="Lynch M."/>
            <person name="Boore J.L."/>
        </authorList>
    </citation>
    <scope>NUCLEOTIDE SEQUENCE [LARGE SCALE GENOMIC DNA]</scope>
</reference>
<accession>E9HZ74</accession>